<organism evidence="1 2">
    <name type="scientific">Caligus rogercresseyi</name>
    <name type="common">Sea louse</name>
    <dbReference type="NCBI Taxonomy" id="217165"/>
    <lineage>
        <taxon>Eukaryota</taxon>
        <taxon>Metazoa</taxon>
        <taxon>Ecdysozoa</taxon>
        <taxon>Arthropoda</taxon>
        <taxon>Crustacea</taxon>
        <taxon>Multicrustacea</taxon>
        <taxon>Hexanauplia</taxon>
        <taxon>Copepoda</taxon>
        <taxon>Siphonostomatoida</taxon>
        <taxon>Caligidae</taxon>
        <taxon>Caligus</taxon>
    </lineage>
</organism>
<evidence type="ECO:0000313" key="1">
    <source>
        <dbReference type="EMBL" id="QQP32506.1"/>
    </source>
</evidence>
<protein>
    <submittedName>
        <fullName evidence="1">Uncharacterized protein</fullName>
    </submittedName>
</protein>
<dbReference type="Proteomes" id="UP000595437">
    <property type="component" value="Chromosome 20"/>
</dbReference>
<dbReference type="EMBL" id="CP045909">
    <property type="protein sequence ID" value="QQP32506.1"/>
    <property type="molecule type" value="Genomic_DNA"/>
</dbReference>
<keyword evidence="2" id="KW-1185">Reference proteome</keyword>
<proteinExistence type="predicted"/>
<evidence type="ECO:0000313" key="2">
    <source>
        <dbReference type="Proteomes" id="UP000595437"/>
    </source>
</evidence>
<reference evidence="2" key="1">
    <citation type="submission" date="2021-01" db="EMBL/GenBank/DDBJ databases">
        <title>Caligus Genome Assembly.</title>
        <authorList>
            <person name="Gallardo-Escarate C."/>
        </authorList>
    </citation>
    <scope>NUCLEOTIDE SEQUENCE [LARGE SCALE GENOMIC DNA]</scope>
</reference>
<dbReference type="AlphaFoldDB" id="A0A7T8GMM5"/>
<name>A0A7T8GMM5_CALRO</name>
<sequence>MSTVREDPKILRARNGGIYGGPDARDLWIENSSSIGALKLKALDRMRVLRLARSARVERLCFILARAAGFWAEESMRWWEPPFPPGLISFFIMTTD</sequence>
<accession>A0A7T8GMM5</accession>
<gene>
    <name evidence="1" type="ORF">FKW44_024839</name>
</gene>